<feature type="transmembrane region" description="Helical" evidence="2">
    <location>
        <begin position="279"/>
        <end position="299"/>
    </location>
</feature>
<proteinExistence type="inferred from homology"/>
<dbReference type="PROSITE" id="PS01125">
    <property type="entry name" value="ROK"/>
    <property type="match status" value="1"/>
</dbReference>
<dbReference type="KEGG" id="slp:Slip_1859"/>
<dbReference type="PANTHER" id="PTHR18964">
    <property type="entry name" value="ROK (REPRESSOR, ORF, KINASE) FAMILY"/>
    <property type="match status" value="1"/>
</dbReference>
<comment type="similarity">
    <text evidence="1">Belongs to the ROK (NagC/XylR) family.</text>
</comment>
<dbReference type="InterPro" id="IPR000600">
    <property type="entry name" value="ROK"/>
</dbReference>
<dbReference type="InterPro" id="IPR049874">
    <property type="entry name" value="ROK_cs"/>
</dbReference>
<accession>D7CPH8</accession>
<dbReference type="eggNOG" id="COG1940">
    <property type="taxonomic scope" value="Bacteria"/>
</dbReference>
<dbReference type="InterPro" id="IPR043129">
    <property type="entry name" value="ATPase_NBD"/>
</dbReference>
<dbReference type="EMBL" id="CP002048">
    <property type="protein sequence ID" value="ADI02613.1"/>
    <property type="molecule type" value="Genomic_DNA"/>
</dbReference>
<dbReference type="Proteomes" id="UP000000378">
    <property type="component" value="Chromosome"/>
</dbReference>
<keyword evidence="2" id="KW-0812">Transmembrane</keyword>
<dbReference type="SUPFAM" id="SSF53067">
    <property type="entry name" value="Actin-like ATPase domain"/>
    <property type="match status" value="1"/>
</dbReference>
<evidence type="ECO:0000313" key="4">
    <source>
        <dbReference type="Proteomes" id="UP000000378"/>
    </source>
</evidence>
<dbReference type="PANTHER" id="PTHR18964:SF149">
    <property type="entry name" value="BIFUNCTIONAL UDP-N-ACETYLGLUCOSAMINE 2-EPIMERASE_N-ACETYLMANNOSAMINE KINASE"/>
    <property type="match status" value="1"/>
</dbReference>
<keyword evidence="4" id="KW-1185">Reference proteome</keyword>
<evidence type="ECO:0000256" key="1">
    <source>
        <dbReference type="ARBA" id="ARBA00006479"/>
    </source>
</evidence>
<protein>
    <submittedName>
        <fullName evidence="3">ROK family protein</fullName>
    </submittedName>
</protein>
<keyword evidence="2" id="KW-0472">Membrane</keyword>
<organism evidence="3 4">
    <name type="scientific">Syntrophothermus lipocalidus (strain DSM 12680 / TGB-C1)</name>
    <dbReference type="NCBI Taxonomy" id="643648"/>
    <lineage>
        <taxon>Bacteria</taxon>
        <taxon>Bacillati</taxon>
        <taxon>Bacillota</taxon>
        <taxon>Clostridia</taxon>
        <taxon>Eubacteriales</taxon>
        <taxon>Syntrophomonadaceae</taxon>
        <taxon>Syntrophothermus</taxon>
    </lineage>
</organism>
<evidence type="ECO:0000313" key="3">
    <source>
        <dbReference type="EMBL" id="ADI02613.1"/>
    </source>
</evidence>
<evidence type="ECO:0000256" key="2">
    <source>
        <dbReference type="SAM" id="Phobius"/>
    </source>
</evidence>
<name>D7CPH8_SYNLT</name>
<dbReference type="STRING" id="643648.Slip_1859"/>
<dbReference type="Gene3D" id="3.30.420.40">
    <property type="match status" value="2"/>
</dbReference>
<keyword evidence="2" id="KW-1133">Transmembrane helix</keyword>
<gene>
    <name evidence="3" type="ordered locus">Slip_1859</name>
</gene>
<dbReference type="AlphaFoldDB" id="D7CPH8"/>
<sequence>MRLMKVAPRENGSPLKARSWIVGVDLGGTKILAGLGDTEGNIRAELKVATRAEEGPERVVGRIAQTVCELLQHTGVKEKEIGAMVVGAPGPLDPSSGIVYQPPNLPGWDSFPLKERLSGYFPDFPVMIDNDANLAALGEYRFGYQQVFDNLLFMTVGTGIGGGIILDGRIHHGACGAAGEFGHMVILPEDGPLCGCGNHGCLETLASGTAIAREARDMVRAGKGALLWELAGRDMERLTAEVVGEAARKGDEAASEIIARAGYYLGIGLANLVNIFNPAAIVIGGGVVSGLGELLLVPAREEMKRRAMKLQGEKVQVLRGKLGTRAGLLGCFALAAQKYPTTPNLCQSVAEIKEGF</sequence>
<dbReference type="Pfam" id="PF00480">
    <property type="entry name" value="ROK"/>
    <property type="match status" value="1"/>
</dbReference>
<dbReference type="HOGENOM" id="CLU_036604_0_4_9"/>
<reference evidence="3 4" key="2">
    <citation type="journal article" date="2010" name="Stand. Genomic Sci.">
        <title>Complete genome sequence of Syntrophothermus lipocalidus type strain (TGB-C1).</title>
        <authorList>
            <person name="Djao O.D."/>
            <person name="Zhang X."/>
            <person name="Lucas S."/>
            <person name="Lapidus A."/>
            <person name="Del Rio T.G."/>
            <person name="Nolan M."/>
            <person name="Tice H."/>
            <person name="Cheng J.F."/>
            <person name="Han C."/>
            <person name="Tapia R."/>
            <person name="Goodwin L."/>
            <person name="Pitluck S."/>
            <person name="Liolios K."/>
            <person name="Ivanova N."/>
            <person name="Mavromatis K."/>
            <person name="Mikhailova N."/>
            <person name="Ovchinnikova G."/>
            <person name="Pati A."/>
            <person name="Brambilla E."/>
            <person name="Chen A."/>
            <person name="Palaniappan K."/>
            <person name="Land M."/>
            <person name="Hauser L."/>
            <person name="Chang Y.J."/>
            <person name="Jeffries C.D."/>
            <person name="Rohde M."/>
            <person name="Sikorski J."/>
            <person name="Spring S."/>
            <person name="Goker M."/>
            <person name="Detter J.C."/>
            <person name="Woyke T."/>
            <person name="Bristow J."/>
            <person name="Eisen J.A."/>
            <person name="Markowitz V."/>
            <person name="Hugenholtz P."/>
            <person name="Kyrpides N.C."/>
            <person name="Klenk H.P."/>
        </authorList>
    </citation>
    <scope>NUCLEOTIDE SEQUENCE [LARGE SCALE GENOMIC DNA]</scope>
    <source>
        <strain evidence="4">DSM 12680 / TGB-C1</strain>
    </source>
</reference>
<reference evidence="4" key="1">
    <citation type="journal article" date="2010" name="Stand. Genomic Sci.">
        <title>Complete genome sequence of Syntrophothermus lipocalidus type strain (TGB-C1T).</title>
        <authorList>
            <consortium name="US DOE Joint Genome Institute (JGI-PGF)"/>
            <person name="Djao O."/>
            <person name="Zhang X."/>
            <person name="Lucas S."/>
            <person name="Lapidus A."/>
            <person name="Glavina Del Rio T."/>
            <person name="Nolan M."/>
            <person name="Tice H."/>
            <person name="Cheng J."/>
            <person name="Han C."/>
            <person name="Tapia R."/>
            <person name="Goodwin L."/>
            <person name="Pitluck S."/>
            <person name="Liolios K."/>
            <person name="Ivanova N."/>
            <person name="Mavromatis K."/>
            <person name="Mikhailova N."/>
            <person name="Ovchinnikova G."/>
            <person name="Pati A."/>
            <person name="Brambilla E."/>
            <person name="Chen A."/>
            <person name="Palaniappan K."/>
            <person name="Land M."/>
            <person name="Hauser L."/>
            <person name="Chang Y."/>
            <person name="Jeffries C."/>
            <person name="Rohde M."/>
            <person name="Sikorski J."/>
            <person name="Spring S."/>
            <person name="Goker M."/>
            <person name="Detter J."/>
            <person name="Woyke T."/>
            <person name="Bristow J."/>
            <person name="Eisen J."/>
            <person name="Markowitz V."/>
            <person name="Hugenholtz P."/>
            <person name="Kyrpides N."/>
            <person name="Klenk H."/>
        </authorList>
    </citation>
    <scope>NUCLEOTIDE SEQUENCE [LARGE SCALE GENOMIC DNA]</scope>
    <source>
        <strain evidence="4">DSM 12680 / TGB-C1</strain>
    </source>
</reference>